<dbReference type="Proteomes" id="UP000054248">
    <property type="component" value="Unassembled WGS sequence"/>
</dbReference>
<feature type="compositionally biased region" description="Basic residues" evidence="1">
    <location>
        <begin position="49"/>
        <end position="62"/>
    </location>
</feature>
<keyword evidence="3" id="KW-1185">Reference proteome</keyword>
<accession>A0A0C3MLQ7</accession>
<feature type="compositionally biased region" description="Low complexity" evidence="1">
    <location>
        <begin position="188"/>
        <end position="214"/>
    </location>
</feature>
<proteinExistence type="predicted"/>
<dbReference type="OrthoDB" id="3243209at2759"/>
<evidence type="ECO:0000313" key="3">
    <source>
        <dbReference type="Proteomes" id="UP000054248"/>
    </source>
</evidence>
<feature type="compositionally biased region" description="Low complexity" evidence="1">
    <location>
        <begin position="1"/>
        <end position="23"/>
    </location>
</feature>
<organism evidence="2 3">
    <name type="scientific">Tulasnella calospora MUT 4182</name>
    <dbReference type="NCBI Taxonomy" id="1051891"/>
    <lineage>
        <taxon>Eukaryota</taxon>
        <taxon>Fungi</taxon>
        <taxon>Dikarya</taxon>
        <taxon>Basidiomycota</taxon>
        <taxon>Agaricomycotina</taxon>
        <taxon>Agaricomycetes</taxon>
        <taxon>Cantharellales</taxon>
        <taxon>Tulasnellaceae</taxon>
        <taxon>Tulasnella</taxon>
    </lineage>
</organism>
<evidence type="ECO:0000313" key="2">
    <source>
        <dbReference type="EMBL" id="KIO34627.1"/>
    </source>
</evidence>
<gene>
    <name evidence="2" type="ORF">M407DRAFT_240477</name>
</gene>
<evidence type="ECO:0000256" key="1">
    <source>
        <dbReference type="SAM" id="MobiDB-lite"/>
    </source>
</evidence>
<feature type="region of interest" description="Disordered" evidence="1">
    <location>
        <begin position="182"/>
        <end position="226"/>
    </location>
</feature>
<feature type="region of interest" description="Disordered" evidence="1">
    <location>
        <begin position="44"/>
        <end position="131"/>
    </location>
</feature>
<feature type="compositionally biased region" description="Acidic residues" evidence="1">
    <location>
        <begin position="97"/>
        <end position="110"/>
    </location>
</feature>
<sequence length="279" mass="30529">MPASSPTSPFFSSSRNNSQSSFRIPTLNDTLAMDALDAKARIEYERERQKAHKSHDVRRKHSGLSIKSNHSATTAHKRPGAALAHGNRRNPKITRDEMEDYDYAMTDADEDRFGNKENSRPPSRPVSVSLEDLVIWPSAPSGKKLRESVSRTSLSRQASTDNLTAALANVSLITAQSALPSISELHSRSPSSDSDSDSDSSILLSPMLPPSDYDSSTDDDLDDFDLQLDFPSFDEFSSPEVWTVAEAEDGAPQFRVNSQTSGSASRSCTTSAFASSSYW</sequence>
<dbReference type="HOGENOM" id="CLU_998165_0_0_1"/>
<feature type="region of interest" description="Disordered" evidence="1">
    <location>
        <begin position="1"/>
        <end position="27"/>
    </location>
</feature>
<reference evidence="2 3" key="1">
    <citation type="submission" date="2014-04" db="EMBL/GenBank/DDBJ databases">
        <authorList>
            <consortium name="DOE Joint Genome Institute"/>
            <person name="Kuo A."/>
            <person name="Girlanda M."/>
            <person name="Perotto S."/>
            <person name="Kohler A."/>
            <person name="Nagy L.G."/>
            <person name="Floudas D."/>
            <person name="Copeland A."/>
            <person name="Barry K.W."/>
            <person name="Cichocki N."/>
            <person name="Veneault-Fourrey C."/>
            <person name="LaButti K."/>
            <person name="Lindquist E.A."/>
            <person name="Lipzen A."/>
            <person name="Lundell T."/>
            <person name="Morin E."/>
            <person name="Murat C."/>
            <person name="Sun H."/>
            <person name="Tunlid A."/>
            <person name="Henrissat B."/>
            <person name="Grigoriev I.V."/>
            <person name="Hibbett D.S."/>
            <person name="Martin F."/>
            <person name="Nordberg H.P."/>
            <person name="Cantor M.N."/>
            <person name="Hua S.X."/>
        </authorList>
    </citation>
    <scope>NUCLEOTIDE SEQUENCE [LARGE SCALE GENOMIC DNA]</scope>
    <source>
        <strain evidence="2 3">MUT 4182</strain>
    </source>
</reference>
<feature type="compositionally biased region" description="Acidic residues" evidence="1">
    <location>
        <begin position="215"/>
        <end position="226"/>
    </location>
</feature>
<dbReference type="EMBL" id="KN822942">
    <property type="protein sequence ID" value="KIO34627.1"/>
    <property type="molecule type" value="Genomic_DNA"/>
</dbReference>
<name>A0A0C3MLQ7_9AGAM</name>
<feature type="region of interest" description="Disordered" evidence="1">
    <location>
        <begin position="255"/>
        <end position="279"/>
    </location>
</feature>
<dbReference type="AlphaFoldDB" id="A0A0C3MLQ7"/>
<reference evidence="3" key="2">
    <citation type="submission" date="2015-01" db="EMBL/GenBank/DDBJ databases">
        <title>Evolutionary Origins and Diversification of the Mycorrhizal Mutualists.</title>
        <authorList>
            <consortium name="DOE Joint Genome Institute"/>
            <consortium name="Mycorrhizal Genomics Consortium"/>
            <person name="Kohler A."/>
            <person name="Kuo A."/>
            <person name="Nagy L.G."/>
            <person name="Floudas D."/>
            <person name="Copeland A."/>
            <person name="Barry K.W."/>
            <person name="Cichocki N."/>
            <person name="Veneault-Fourrey C."/>
            <person name="LaButti K."/>
            <person name="Lindquist E.A."/>
            <person name="Lipzen A."/>
            <person name="Lundell T."/>
            <person name="Morin E."/>
            <person name="Murat C."/>
            <person name="Riley R."/>
            <person name="Ohm R."/>
            <person name="Sun H."/>
            <person name="Tunlid A."/>
            <person name="Henrissat B."/>
            <person name="Grigoriev I.V."/>
            <person name="Hibbett D.S."/>
            <person name="Martin F."/>
        </authorList>
    </citation>
    <scope>NUCLEOTIDE SEQUENCE [LARGE SCALE GENOMIC DNA]</scope>
    <source>
        <strain evidence="3">MUT 4182</strain>
    </source>
</reference>
<protein>
    <submittedName>
        <fullName evidence="2">Uncharacterized protein</fullName>
    </submittedName>
</protein>
<feature type="compositionally biased region" description="Polar residues" evidence="1">
    <location>
        <begin position="65"/>
        <end position="74"/>
    </location>
</feature>